<feature type="transmembrane region" description="Helical" evidence="1">
    <location>
        <begin position="34"/>
        <end position="56"/>
    </location>
</feature>
<evidence type="ECO:0000313" key="2">
    <source>
        <dbReference type="EMBL" id="RAK56547.1"/>
    </source>
</evidence>
<keyword evidence="3" id="KW-1185">Reference proteome</keyword>
<dbReference type="Proteomes" id="UP000249725">
    <property type="component" value="Unassembled WGS sequence"/>
</dbReference>
<reference evidence="3" key="1">
    <citation type="submission" date="2018-05" db="EMBL/GenBank/DDBJ databases">
        <authorList>
            <person name="Li X."/>
        </authorList>
    </citation>
    <scope>NUCLEOTIDE SEQUENCE [LARGE SCALE GENOMIC DNA]</scope>
    <source>
        <strain evidence="3">YIM 73061</strain>
    </source>
</reference>
<keyword evidence="1" id="KW-1133">Transmembrane helix</keyword>
<protein>
    <recommendedName>
        <fullName evidence="4">Holin</fullName>
    </recommendedName>
</protein>
<dbReference type="OrthoDB" id="7211005at2"/>
<comment type="caution">
    <text evidence="2">The sequence shown here is derived from an EMBL/GenBank/DDBJ whole genome shotgun (WGS) entry which is preliminary data.</text>
</comment>
<evidence type="ECO:0000256" key="1">
    <source>
        <dbReference type="SAM" id="Phobius"/>
    </source>
</evidence>
<proteinExistence type="predicted"/>
<organism evidence="2 3">
    <name type="scientific">Phenylobacterium deserti</name>
    <dbReference type="NCBI Taxonomy" id="1914756"/>
    <lineage>
        <taxon>Bacteria</taxon>
        <taxon>Pseudomonadati</taxon>
        <taxon>Pseudomonadota</taxon>
        <taxon>Alphaproteobacteria</taxon>
        <taxon>Caulobacterales</taxon>
        <taxon>Caulobacteraceae</taxon>
        <taxon>Phenylobacterium</taxon>
    </lineage>
</organism>
<sequence length="65" mass="6545">MITTKEAAEWGSAILVFTSGAMAGHFASVGMSPVQWAGAAAAVLGSVTVAVIVRVWPAKTAVKAD</sequence>
<evidence type="ECO:0000313" key="3">
    <source>
        <dbReference type="Proteomes" id="UP000249725"/>
    </source>
</evidence>
<name>A0A328APM7_9CAUL</name>
<accession>A0A328APM7</accession>
<feature type="transmembrane region" description="Helical" evidence="1">
    <location>
        <begin position="7"/>
        <end position="28"/>
    </location>
</feature>
<gene>
    <name evidence="2" type="ORF">DJ018_00760</name>
</gene>
<dbReference type="RefSeq" id="WP_111512898.1">
    <property type="nucleotide sequence ID" value="NZ_QFYR01000001.1"/>
</dbReference>
<dbReference type="EMBL" id="QFYR01000001">
    <property type="protein sequence ID" value="RAK56547.1"/>
    <property type="molecule type" value="Genomic_DNA"/>
</dbReference>
<evidence type="ECO:0008006" key="4">
    <source>
        <dbReference type="Google" id="ProtNLM"/>
    </source>
</evidence>
<keyword evidence="1" id="KW-0472">Membrane</keyword>
<keyword evidence="1" id="KW-0812">Transmembrane</keyword>
<dbReference type="AlphaFoldDB" id="A0A328APM7"/>